<keyword evidence="3" id="KW-1185">Reference proteome</keyword>
<proteinExistence type="predicted"/>
<dbReference type="AlphaFoldDB" id="A0ABD0SHF3"/>
<name>A0ABD0SHF3_LOXSC</name>
<evidence type="ECO:0000313" key="2">
    <source>
        <dbReference type="EMBL" id="KAL0868631.1"/>
    </source>
</evidence>
<gene>
    <name evidence="2" type="ORF">ABMA27_008086</name>
    <name evidence="1" type="ORF">ABMA28_008402</name>
</gene>
<reference evidence="3 4" key="1">
    <citation type="submission" date="2024-06" db="EMBL/GenBank/DDBJ databases">
        <title>A chromosome-level genome assembly of beet webworm, Loxostege sticticalis.</title>
        <authorList>
            <person name="Zhang Y."/>
        </authorList>
    </citation>
    <scope>NUCLEOTIDE SEQUENCE [LARGE SCALE GENOMIC DNA]</scope>
    <source>
        <strain evidence="2">AQ026</strain>
        <strain evidence="1">AQ028</strain>
        <tissue evidence="1">Male pupae</tissue>
        <tissue evidence="2">Whole body</tissue>
    </source>
</reference>
<dbReference type="Proteomes" id="UP001549920">
    <property type="component" value="Unassembled WGS sequence"/>
</dbReference>
<sequence length="96" mass="11115">MGSIHSTKIQRFHRHFRYGAHLIESEVDAIARPMRIAKHASLSYQVFPAFPQAPPSPRTRSDEGQRFPRVTSASSRRRFYVGFLAKILNSFYNNYS</sequence>
<organism evidence="1 4">
    <name type="scientific">Loxostege sticticalis</name>
    <name type="common">Beet webworm moth</name>
    <dbReference type="NCBI Taxonomy" id="481309"/>
    <lineage>
        <taxon>Eukaryota</taxon>
        <taxon>Metazoa</taxon>
        <taxon>Ecdysozoa</taxon>
        <taxon>Arthropoda</taxon>
        <taxon>Hexapoda</taxon>
        <taxon>Insecta</taxon>
        <taxon>Pterygota</taxon>
        <taxon>Neoptera</taxon>
        <taxon>Endopterygota</taxon>
        <taxon>Lepidoptera</taxon>
        <taxon>Glossata</taxon>
        <taxon>Ditrysia</taxon>
        <taxon>Pyraloidea</taxon>
        <taxon>Crambidae</taxon>
        <taxon>Pyraustinae</taxon>
        <taxon>Loxostege</taxon>
    </lineage>
</organism>
<protein>
    <submittedName>
        <fullName evidence="1">Uncharacterized protein</fullName>
    </submittedName>
</protein>
<evidence type="ECO:0000313" key="4">
    <source>
        <dbReference type="Proteomes" id="UP001549921"/>
    </source>
</evidence>
<comment type="caution">
    <text evidence="1">The sequence shown here is derived from an EMBL/GenBank/DDBJ whole genome shotgun (WGS) entry which is preliminary data.</text>
</comment>
<evidence type="ECO:0000313" key="3">
    <source>
        <dbReference type="Proteomes" id="UP001549920"/>
    </source>
</evidence>
<accession>A0ABD0SHF3</accession>
<evidence type="ECO:0000313" key="1">
    <source>
        <dbReference type="EMBL" id="KAL0819147.1"/>
    </source>
</evidence>
<dbReference type="EMBL" id="JBEUOH010000021">
    <property type="protein sequence ID" value="KAL0868631.1"/>
    <property type="molecule type" value="Genomic_DNA"/>
</dbReference>
<dbReference type="Proteomes" id="UP001549921">
    <property type="component" value="Unassembled WGS sequence"/>
</dbReference>
<dbReference type="EMBL" id="JBEDNZ010000021">
    <property type="protein sequence ID" value="KAL0819147.1"/>
    <property type="molecule type" value="Genomic_DNA"/>
</dbReference>